<dbReference type="SMART" id="SM00973">
    <property type="entry name" value="Sec63"/>
    <property type="match status" value="1"/>
</dbReference>
<dbReference type="InterPro" id="IPR011545">
    <property type="entry name" value="DEAD/DEAH_box_helicase_dom"/>
</dbReference>
<gene>
    <name evidence="6" type="ORF">Cfor_08742</name>
</gene>
<evidence type="ECO:0000259" key="5">
    <source>
        <dbReference type="PROSITE" id="PS51192"/>
    </source>
</evidence>
<dbReference type="PANTHER" id="PTHR47961:SF6">
    <property type="entry name" value="DNA-DIRECTED DNA POLYMERASE"/>
    <property type="match status" value="1"/>
</dbReference>
<name>A0A6L2PTR3_COPFO</name>
<evidence type="ECO:0000256" key="1">
    <source>
        <dbReference type="ARBA" id="ARBA00022741"/>
    </source>
</evidence>
<dbReference type="Gene3D" id="1.10.3380.10">
    <property type="entry name" value="Sec63 N-terminal domain-like domain"/>
    <property type="match status" value="1"/>
</dbReference>
<dbReference type="InParanoid" id="A0A6L2PTR3"/>
<dbReference type="InterPro" id="IPR014756">
    <property type="entry name" value="Ig_E-set"/>
</dbReference>
<reference evidence="7" key="1">
    <citation type="submission" date="2020-01" db="EMBL/GenBank/DDBJ databases">
        <title>Draft genome sequence of the Termite Coptotermes fromosanus.</title>
        <authorList>
            <person name="Itakura S."/>
            <person name="Yosikawa Y."/>
            <person name="Umezawa K."/>
        </authorList>
    </citation>
    <scope>NUCLEOTIDE SEQUENCE [LARGE SCALE GENOMIC DNA]</scope>
</reference>
<dbReference type="InterPro" id="IPR014001">
    <property type="entry name" value="Helicase_ATP-bd"/>
</dbReference>
<dbReference type="GO" id="GO:0016787">
    <property type="term" value="F:hydrolase activity"/>
    <property type="evidence" value="ECO:0007669"/>
    <property type="project" value="UniProtKB-KW"/>
</dbReference>
<dbReference type="InterPro" id="IPR004179">
    <property type="entry name" value="Sec63-dom"/>
</dbReference>
<evidence type="ECO:0000256" key="4">
    <source>
        <dbReference type="ARBA" id="ARBA00022840"/>
    </source>
</evidence>
<keyword evidence="2" id="KW-0378">Hydrolase</keyword>
<dbReference type="EMBL" id="BLKM01012222">
    <property type="protein sequence ID" value="GFG35896.1"/>
    <property type="molecule type" value="Genomic_DNA"/>
</dbReference>
<feature type="non-terminal residue" evidence="6">
    <location>
        <position position="1120"/>
    </location>
</feature>
<keyword evidence="4" id="KW-0067">ATP-binding</keyword>
<keyword evidence="3" id="KW-0347">Helicase</keyword>
<dbReference type="Gene3D" id="3.40.50.300">
    <property type="entry name" value="P-loop containing nucleotide triphosphate hydrolases"/>
    <property type="match status" value="3"/>
</dbReference>
<accession>A0A6L2PTR3</accession>
<dbReference type="GO" id="GO:0005524">
    <property type="term" value="F:ATP binding"/>
    <property type="evidence" value="ECO:0007669"/>
    <property type="project" value="UniProtKB-KW"/>
</dbReference>
<dbReference type="InterPro" id="IPR035892">
    <property type="entry name" value="C2_domain_sf"/>
</dbReference>
<dbReference type="Pfam" id="PF23445">
    <property type="entry name" value="WHD_SNRNP200"/>
    <property type="match status" value="1"/>
</dbReference>
<dbReference type="Gene3D" id="2.60.40.150">
    <property type="entry name" value="C2 domain"/>
    <property type="match status" value="1"/>
</dbReference>
<dbReference type="Pfam" id="PF02889">
    <property type="entry name" value="Sec63"/>
    <property type="match status" value="1"/>
</dbReference>
<dbReference type="PROSITE" id="PS51192">
    <property type="entry name" value="HELICASE_ATP_BIND_1"/>
    <property type="match status" value="1"/>
</dbReference>
<evidence type="ECO:0000313" key="6">
    <source>
        <dbReference type="EMBL" id="GFG35896.1"/>
    </source>
</evidence>
<dbReference type="Proteomes" id="UP000502823">
    <property type="component" value="Unassembled WGS sequence"/>
</dbReference>
<dbReference type="OrthoDB" id="8193721at2759"/>
<dbReference type="SUPFAM" id="SSF81296">
    <property type="entry name" value="E set domains"/>
    <property type="match status" value="1"/>
</dbReference>
<sequence>MASESDGPQALRLSNHVRFYCDDLAVPTGIGKDVVWARLESKANQLRKGCSWKKMQMVLEAEAKSKVAVKELLKKLFAVSQEMSEVAAISVEEVAVLLLRLFTQEPVTSTLLKQIMKHVFGSSPSSVILYRIYQIVGDIAAVLPPYTLWFLQGKEERVSHRQELFGKHITFVPLDRNKLVFPDVSELNDMTVMNKNVRNGEHLVGDLGSNVINEAHESEQQKVSDFRFPIYRVHCRHFESAFYEEVKLYPSCKKMEGLDVMMCELDVDKAVKSTVEGRDSVKDVEAAVFHSVYSSDGNVLITVPLGFDKTNIVLLAVLNVLAAPSDGLRFHKRQLKVLYLVASNEVAEQMSQKLGNGLKSFGTVVSCCTPCTQFSKDNFECTEILVTTVNLWRDIACALGKSDHVLEFLKLLVIDEMNCLQEFCGPALESVVTRITRQVKGGRRVRILGFVVSLLSMNDTPALCDMAEFLCVDSENAFVVGQHCPTVLPHVSIVKVKVKGTDEYRRTVDELMCSNVYKAISSYKKVVVFVNSEADAVHIAETIRDAACGSVKYKLALSDRIKRTLLKFMTESAGEECKCLCLDGYLIIHSEMTVGARNFMCSLFRKGVARFIVATSNFAWMLPNQVDTVIIKVRGKTGSFVGVGTSVLAGMLSVACQQKAKTCQRKAIIVSGNRFEEYLALLQNQHVVESQLLECLPDCLNAEVRSCNVSSVKECEEWFRCTYLYHRMRSRAMQLGTDLNLDGEAQVLVSKALHVLEKAGMMLFLRAGNFKCTELGCIAYCHNLCHSSMEFIMKYTKQVRTVNSILDILCKAPVFANFQVKQDEIDELVYLEHKYCKLVAQSEDSGGNYKARILLQTHLSGAKAESCGLRSAQAFVVKKTASLARAMFQASLSKRNAAMAASCLQVAKMIEKGVWNVCSETVESPEVKIEAHVQPVSRTVFQMIIFVTPAFVWKEELYGVSPVQFWLWIEDSKSNFIFNHQHFRLARKVVETKACVELSLPVMGMDPLPEHLTVFTVCDKWLSAVQTCNVRLGEVVLPNGGYFSITGLLDLQLLPVSVLKQKALEQLYSFHCFNSIITQAFHSLYHNDCNMLLAASAGKDRVTAAELAVFRAMSNKPGSK</sequence>
<keyword evidence="1" id="KW-0547">Nucleotide-binding</keyword>
<evidence type="ECO:0000256" key="3">
    <source>
        <dbReference type="ARBA" id="ARBA00022806"/>
    </source>
</evidence>
<evidence type="ECO:0000256" key="2">
    <source>
        <dbReference type="ARBA" id="ARBA00022801"/>
    </source>
</evidence>
<dbReference type="SUPFAM" id="SSF158702">
    <property type="entry name" value="Sec63 N-terminal domain-like"/>
    <property type="match status" value="1"/>
</dbReference>
<dbReference type="InterPro" id="IPR050474">
    <property type="entry name" value="Hel308_SKI2-like"/>
</dbReference>
<comment type="caution">
    <text evidence="6">The sequence shown here is derived from an EMBL/GenBank/DDBJ whole genome shotgun (WGS) entry which is preliminary data.</text>
</comment>
<dbReference type="InterPro" id="IPR036388">
    <property type="entry name" value="WH-like_DNA-bd_sf"/>
</dbReference>
<dbReference type="InterPro" id="IPR027417">
    <property type="entry name" value="P-loop_NTPase"/>
</dbReference>
<dbReference type="PANTHER" id="PTHR47961">
    <property type="entry name" value="DNA POLYMERASE THETA, PUTATIVE (AFU_ORTHOLOGUE AFUA_1G05260)-RELATED"/>
    <property type="match status" value="1"/>
</dbReference>
<proteinExistence type="predicted"/>
<dbReference type="GO" id="GO:0003676">
    <property type="term" value="F:nucleic acid binding"/>
    <property type="evidence" value="ECO:0007669"/>
    <property type="project" value="InterPro"/>
</dbReference>
<dbReference type="AlphaFoldDB" id="A0A6L2PTR3"/>
<feature type="domain" description="Helicase ATP-binding" evidence="5">
    <location>
        <begin position="290"/>
        <end position="450"/>
    </location>
</feature>
<dbReference type="Gene3D" id="1.10.10.10">
    <property type="entry name" value="Winged helix-like DNA-binding domain superfamily/Winged helix DNA-binding domain"/>
    <property type="match status" value="1"/>
</dbReference>
<dbReference type="Pfam" id="PF00270">
    <property type="entry name" value="DEAD"/>
    <property type="match status" value="1"/>
</dbReference>
<dbReference type="InterPro" id="IPR057842">
    <property type="entry name" value="WH_MER3"/>
</dbReference>
<organism evidence="6 7">
    <name type="scientific">Coptotermes formosanus</name>
    <name type="common">Formosan subterranean termite</name>
    <dbReference type="NCBI Taxonomy" id="36987"/>
    <lineage>
        <taxon>Eukaryota</taxon>
        <taxon>Metazoa</taxon>
        <taxon>Ecdysozoa</taxon>
        <taxon>Arthropoda</taxon>
        <taxon>Hexapoda</taxon>
        <taxon>Insecta</taxon>
        <taxon>Pterygota</taxon>
        <taxon>Neoptera</taxon>
        <taxon>Polyneoptera</taxon>
        <taxon>Dictyoptera</taxon>
        <taxon>Blattodea</taxon>
        <taxon>Blattoidea</taxon>
        <taxon>Termitoidae</taxon>
        <taxon>Rhinotermitidae</taxon>
        <taxon>Coptotermes</taxon>
    </lineage>
</organism>
<dbReference type="SUPFAM" id="SSF52540">
    <property type="entry name" value="P-loop containing nucleoside triphosphate hydrolases"/>
    <property type="match status" value="1"/>
</dbReference>
<evidence type="ECO:0000313" key="7">
    <source>
        <dbReference type="Proteomes" id="UP000502823"/>
    </source>
</evidence>
<keyword evidence="7" id="KW-1185">Reference proteome</keyword>
<protein>
    <recommendedName>
        <fullName evidence="5">Helicase ATP-binding domain-containing protein</fullName>
    </recommendedName>
</protein>
<dbReference type="GO" id="GO:0004386">
    <property type="term" value="F:helicase activity"/>
    <property type="evidence" value="ECO:0007669"/>
    <property type="project" value="UniProtKB-KW"/>
</dbReference>